<proteinExistence type="predicted"/>
<dbReference type="AlphaFoldDB" id="A0A419X6S7"/>
<gene>
    <name evidence="1" type="ORF">BXY64_0468</name>
</gene>
<evidence type="ECO:0000313" key="2">
    <source>
        <dbReference type="Proteomes" id="UP000284531"/>
    </source>
</evidence>
<sequence length="46" mass="5523">MGVKNKIMSGLSFFYRLRYDDLLLQTIPQTFVENIIFDEFFEVLVM</sequence>
<dbReference type="Proteomes" id="UP000284531">
    <property type="component" value="Unassembled WGS sequence"/>
</dbReference>
<evidence type="ECO:0000313" key="1">
    <source>
        <dbReference type="EMBL" id="RKE03463.1"/>
    </source>
</evidence>
<name>A0A419X6S7_9BACT</name>
<protein>
    <submittedName>
        <fullName evidence="1">Uncharacterized protein</fullName>
    </submittedName>
</protein>
<organism evidence="1 2">
    <name type="scientific">Marinifilum flexuosum</name>
    <dbReference type="NCBI Taxonomy" id="1117708"/>
    <lineage>
        <taxon>Bacteria</taxon>
        <taxon>Pseudomonadati</taxon>
        <taxon>Bacteroidota</taxon>
        <taxon>Bacteroidia</taxon>
        <taxon>Marinilabiliales</taxon>
        <taxon>Marinifilaceae</taxon>
    </lineage>
</organism>
<accession>A0A419X6S7</accession>
<keyword evidence="2" id="KW-1185">Reference proteome</keyword>
<dbReference type="EMBL" id="RAPQ01000008">
    <property type="protein sequence ID" value="RKE03463.1"/>
    <property type="molecule type" value="Genomic_DNA"/>
</dbReference>
<reference evidence="1 2" key="1">
    <citation type="submission" date="2018-09" db="EMBL/GenBank/DDBJ databases">
        <title>Genomic Encyclopedia of Archaeal and Bacterial Type Strains, Phase II (KMG-II): from individual species to whole genera.</title>
        <authorList>
            <person name="Goeker M."/>
        </authorList>
    </citation>
    <scope>NUCLEOTIDE SEQUENCE [LARGE SCALE GENOMIC DNA]</scope>
    <source>
        <strain evidence="1 2">DSM 21950</strain>
    </source>
</reference>
<comment type="caution">
    <text evidence="1">The sequence shown here is derived from an EMBL/GenBank/DDBJ whole genome shotgun (WGS) entry which is preliminary data.</text>
</comment>